<proteinExistence type="predicted"/>
<accession>A0A1Y2LQR4</accession>
<evidence type="ECO:0000313" key="1">
    <source>
        <dbReference type="EMBL" id="OSS45248.1"/>
    </source>
</evidence>
<gene>
    <name evidence="1" type="ORF">B5807_10233</name>
</gene>
<dbReference type="Proteomes" id="UP000193240">
    <property type="component" value="Unassembled WGS sequence"/>
</dbReference>
<reference evidence="1 2" key="1">
    <citation type="journal article" date="2017" name="Genome Announc.">
        <title>Genome sequence of the saprophytic ascomycete Epicoccum nigrum ICMP 19927 strain isolated from New Zealand.</title>
        <authorList>
            <person name="Fokin M."/>
            <person name="Fleetwood D."/>
            <person name="Weir B.S."/>
            <person name="Villas-Boas S.G."/>
        </authorList>
    </citation>
    <scope>NUCLEOTIDE SEQUENCE [LARGE SCALE GENOMIC DNA]</scope>
    <source>
        <strain evidence="1 2">ICMP 19927</strain>
    </source>
</reference>
<dbReference type="AlphaFoldDB" id="A0A1Y2LQR4"/>
<name>A0A1Y2LQR4_EPING</name>
<evidence type="ECO:0000313" key="2">
    <source>
        <dbReference type="Proteomes" id="UP000193240"/>
    </source>
</evidence>
<dbReference type="InParanoid" id="A0A1Y2LQR4"/>
<organism evidence="1 2">
    <name type="scientific">Epicoccum nigrum</name>
    <name type="common">Soil fungus</name>
    <name type="synonym">Epicoccum purpurascens</name>
    <dbReference type="NCBI Taxonomy" id="105696"/>
    <lineage>
        <taxon>Eukaryota</taxon>
        <taxon>Fungi</taxon>
        <taxon>Dikarya</taxon>
        <taxon>Ascomycota</taxon>
        <taxon>Pezizomycotina</taxon>
        <taxon>Dothideomycetes</taxon>
        <taxon>Pleosporomycetidae</taxon>
        <taxon>Pleosporales</taxon>
        <taxon>Pleosporineae</taxon>
        <taxon>Didymellaceae</taxon>
        <taxon>Epicoccum</taxon>
    </lineage>
</organism>
<dbReference type="EMBL" id="KZ107854">
    <property type="protein sequence ID" value="OSS45248.1"/>
    <property type="molecule type" value="Genomic_DNA"/>
</dbReference>
<sequence>MIYKCLSMRSSLDLDLYFIHQPGKDATMRIRTANPSLTVPIPIVCKTICAEAAPMIKKSHSTSRIIIDFKTMNSYNYLRRVMKAFANFLSAARGSDAFGVFQKKAMDSWRELLELLVISLAARMYEIV</sequence>
<protein>
    <submittedName>
        <fullName evidence="1">Uncharacterized protein</fullName>
    </submittedName>
</protein>
<keyword evidence="2" id="KW-1185">Reference proteome</keyword>